<protein>
    <submittedName>
        <fullName evidence="2">Formyl transferase domain protein</fullName>
    </submittedName>
</protein>
<name>B8FJR3_DESAL</name>
<dbReference type="GO" id="GO:0016740">
    <property type="term" value="F:transferase activity"/>
    <property type="evidence" value="ECO:0007669"/>
    <property type="project" value="UniProtKB-KW"/>
</dbReference>
<sequence>MKLNNIKTVYLMGGGGTMLGFAKELRARKYEVVVFTSPRHSTEIMPGGATLARELDGAAIPWRMPEDVNSDSVFLEGATSLTMGMGFGEVWTFARKTIDRFDGKLFDFMGIPLPRYRGGAHYTWQILRQNRLGACNIQVINEFMVQGEFDSGEIVYSREYRFPDSARIPQDYFDAAHKQEVDFLKEFMDRAEQGEDFILSPVPEQYSMYFPRLNTLKQGWVDWSWGTKDLELFINAFDDPYAGASTELDGRLVRLKQARVETLDGPFHPFMTGLVYRINSTGVYIATPQGSLIIGRVLDEAGQDMTAAVKTGQRFFTPMARLEAAMTFHAQYDAKGAKA</sequence>
<evidence type="ECO:0000313" key="2">
    <source>
        <dbReference type="EMBL" id="ACL02341.1"/>
    </source>
</evidence>
<dbReference type="Gene3D" id="3.40.50.12230">
    <property type="match status" value="1"/>
</dbReference>
<dbReference type="AlphaFoldDB" id="B8FJR3"/>
<dbReference type="InterPro" id="IPR036477">
    <property type="entry name" value="Formyl_transf_N_sf"/>
</dbReference>
<dbReference type="KEGG" id="dal:Dalk_0636"/>
<gene>
    <name evidence="2" type="ordered locus">Dalk_0636</name>
</gene>
<reference evidence="2 3" key="1">
    <citation type="journal article" date="2012" name="Environ. Microbiol.">
        <title>The genome sequence of Desulfatibacillum alkenivorans AK-01: a blueprint for anaerobic alkane oxidation.</title>
        <authorList>
            <person name="Callaghan A.V."/>
            <person name="Morris B.E."/>
            <person name="Pereira I.A."/>
            <person name="McInerney M.J."/>
            <person name="Austin R.N."/>
            <person name="Groves J.T."/>
            <person name="Kukor J.J."/>
            <person name="Suflita J.M."/>
            <person name="Young L.Y."/>
            <person name="Zylstra G.J."/>
            <person name="Wawrik B."/>
        </authorList>
    </citation>
    <scope>NUCLEOTIDE SEQUENCE [LARGE SCALE GENOMIC DNA]</scope>
    <source>
        <strain evidence="2 3">AK-01</strain>
    </source>
</reference>
<accession>B8FJR3</accession>
<proteinExistence type="predicted"/>
<evidence type="ECO:0000259" key="1">
    <source>
        <dbReference type="Pfam" id="PF02911"/>
    </source>
</evidence>
<organism evidence="2 3">
    <name type="scientific">Desulfatibacillum aliphaticivorans</name>
    <dbReference type="NCBI Taxonomy" id="218208"/>
    <lineage>
        <taxon>Bacteria</taxon>
        <taxon>Pseudomonadati</taxon>
        <taxon>Thermodesulfobacteriota</taxon>
        <taxon>Desulfobacteria</taxon>
        <taxon>Desulfobacterales</taxon>
        <taxon>Desulfatibacillaceae</taxon>
        <taxon>Desulfatibacillum</taxon>
    </lineage>
</organism>
<dbReference type="CDD" id="cd08370">
    <property type="entry name" value="FMT_C_like"/>
    <property type="match status" value="1"/>
</dbReference>
<dbReference type="eggNOG" id="COG0223">
    <property type="taxonomic scope" value="Bacteria"/>
</dbReference>
<dbReference type="SUPFAM" id="SSF53328">
    <property type="entry name" value="Formyltransferase"/>
    <property type="match status" value="1"/>
</dbReference>
<feature type="domain" description="Formyl transferase C-terminal" evidence="1">
    <location>
        <begin position="217"/>
        <end position="308"/>
    </location>
</feature>
<dbReference type="HOGENOM" id="CLU_818171_0_0_7"/>
<dbReference type="InterPro" id="IPR005793">
    <property type="entry name" value="Formyl_trans_C"/>
</dbReference>
<dbReference type="Proteomes" id="UP000000739">
    <property type="component" value="Chromosome"/>
</dbReference>
<dbReference type="InterPro" id="IPR011034">
    <property type="entry name" value="Formyl_transferase-like_C_sf"/>
</dbReference>
<keyword evidence="3" id="KW-1185">Reference proteome</keyword>
<dbReference type="EMBL" id="CP001322">
    <property type="protein sequence ID" value="ACL02341.1"/>
    <property type="molecule type" value="Genomic_DNA"/>
</dbReference>
<evidence type="ECO:0000313" key="3">
    <source>
        <dbReference type="Proteomes" id="UP000000739"/>
    </source>
</evidence>
<dbReference type="Pfam" id="PF02911">
    <property type="entry name" value="Formyl_trans_C"/>
    <property type="match status" value="1"/>
</dbReference>
<dbReference type="SUPFAM" id="SSF50486">
    <property type="entry name" value="FMT C-terminal domain-like"/>
    <property type="match status" value="1"/>
</dbReference>
<keyword evidence="2" id="KW-0808">Transferase</keyword>
<dbReference type="RefSeq" id="WP_012609780.1">
    <property type="nucleotide sequence ID" value="NC_011768.1"/>
</dbReference>